<evidence type="ECO:0000313" key="3">
    <source>
        <dbReference type="EMBL" id="ABM96569.1"/>
    </source>
</evidence>
<evidence type="ECO:0000313" key="4">
    <source>
        <dbReference type="Proteomes" id="UP000000366"/>
    </source>
</evidence>
<dbReference type="InterPro" id="IPR002035">
    <property type="entry name" value="VWF_A"/>
</dbReference>
<proteinExistence type="predicted"/>
<dbReference type="PANTHER" id="PTHR41248:SF1">
    <property type="entry name" value="NORD PROTEIN"/>
    <property type="match status" value="1"/>
</dbReference>
<dbReference type="PANTHER" id="PTHR41248">
    <property type="entry name" value="NORD PROTEIN"/>
    <property type="match status" value="1"/>
</dbReference>
<dbReference type="eggNOG" id="COG4548">
    <property type="taxonomic scope" value="Bacteria"/>
</dbReference>
<dbReference type="InterPro" id="IPR036465">
    <property type="entry name" value="vWFA_dom_sf"/>
</dbReference>
<dbReference type="InterPro" id="IPR051928">
    <property type="entry name" value="NorD/CobT"/>
</dbReference>
<dbReference type="SUPFAM" id="SSF53300">
    <property type="entry name" value="vWA-like"/>
    <property type="match status" value="1"/>
</dbReference>
<dbReference type="HOGENOM" id="CLU_020675_0_0_4"/>
<dbReference type="KEGG" id="mpt:Mpe_A3616"/>
<dbReference type="STRING" id="420662.Mpe_A3616"/>
<dbReference type="Pfam" id="PF00092">
    <property type="entry name" value="VWA"/>
    <property type="match status" value="1"/>
</dbReference>
<accession>A2SLY0</accession>
<dbReference type="AlphaFoldDB" id="A2SLY0"/>
<protein>
    <submittedName>
        <fullName evidence="3">von Willebrand factor type A domain</fullName>
    </submittedName>
</protein>
<feature type="region of interest" description="Disordered" evidence="1">
    <location>
        <begin position="241"/>
        <end position="266"/>
    </location>
</feature>
<dbReference type="Proteomes" id="UP000000366">
    <property type="component" value="Chromosome"/>
</dbReference>
<dbReference type="EMBL" id="CP000555">
    <property type="protein sequence ID" value="ABM96569.1"/>
    <property type="molecule type" value="Genomic_DNA"/>
</dbReference>
<sequence length="562" mass="60145">MAAPLPARAAASPTAGAPPWLALADMRAELGPYLRTLWRAAPALAEADAARPWLSARGVHLPPTVALAAHEADDGAARYWYRAAATHAAAHRAYGSQPLARGHSGPVVRALVGLLEDARVEHLACRELPGLRRLWLRFHTASPALGDGFEALMQRLARSLLDAGYGDPHPWVAKGRRLFFLDDHGQVLAVPHTAALRTLAARLGHDIGQMRAGFNDREYLVQPSYRDDNAWLWLPEQAAPAAETPVPQPQAAGANDTPPQPAQAPPEAVRYRYPEWDRLIARQRPAWCTVLETRPLALPRSGRAAVAARTARRKPLRVPVTPAFARGAQLDGDEFDLDALAQAATAGRAGLAPDARVHRRRARQAEPRASLWLIDASASSAGPARGHDGATSLLQAARQAAWLAARSAQGPRHACAIHGFCSEGREAVHYRRLKDFGDALDADAAARLDGLAAGLSTRLGAALRHATALLGRQRAARRTLVLVSDGEPHDIDTHDPRYLVEDARRAVQAAARRGITVRCVGLDPAAAPALRRIFGAGGYCVPARADALPSLLARAALSSPGR</sequence>
<evidence type="ECO:0000259" key="2">
    <source>
        <dbReference type="SMART" id="SM00327"/>
    </source>
</evidence>
<dbReference type="SMART" id="SM00327">
    <property type="entry name" value="VWA"/>
    <property type="match status" value="1"/>
</dbReference>
<dbReference type="RefSeq" id="WP_011831189.1">
    <property type="nucleotide sequence ID" value="NC_008825.1"/>
</dbReference>
<dbReference type="Gene3D" id="3.40.50.410">
    <property type="entry name" value="von Willebrand factor, type A domain"/>
    <property type="match status" value="1"/>
</dbReference>
<organism evidence="3 4">
    <name type="scientific">Methylibium petroleiphilum (strain ATCC BAA-1232 / LMG 22953 / PM1)</name>
    <dbReference type="NCBI Taxonomy" id="420662"/>
    <lineage>
        <taxon>Bacteria</taxon>
        <taxon>Pseudomonadati</taxon>
        <taxon>Pseudomonadota</taxon>
        <taxon>Betaproteobacteria</taxon>
        <taxon>Burkholderiales</taxon>
        <taxon>Sphaerotilaceae</taxon>
        <taxon>Methylibium</taxon>
    </lineage>
</organism>
<gene>
    <name evidence="3" type="ordered locus">Mpe_A3616</name>
</gene>
<name>A2SLY0_METPP</name>
<keyword evidence="4" id="KW-1185">Reference proteome</keyword>
<reference evidence="3 4" key="1">
    <citation type="journal article" date="2007" name="J. Bacteriol.">
        <title>Whole-genome analysis of the methyl tert-butyl ether-degrading beta-proteobacterium Methylibium petroleiphilum PM1.</title>
        <authorList>
            <person name="Kane S.R."/>
            <person name="Chakicherla A.Y."/>
            <person name="Chain P.S.G."/>
            <person name="Schmidt R."/>
            <person name="Shin M.W."/>
            <person name="Legler T.C."/>
            <person name="Scow K.M."/>
            <person name="Larimer F.W."/>
            <person name="Lucas S.M."/>
            <person name="Richardson P.M."/>
            <person name="Hristova K.R."/>
        </authorList>
    </citation>
    <scope>NUCLEOTIDE SEQUENCE [LARGE SCALE GENOMIC DNA]</scope>
    <source>
        <strain evidence="4">ATCC BAA-1232 / LMG 22953 / PM1</strain>
    </source>
</reference>
<evidence type="ECO:0000256" key="1">
    <source>
        <dbReference type="SAM" id="MobiDB-lite"/>
    </source>
</evidence>
<feature type="domain" description="VWFA" evidence="2">
    <location>
        <begin position="367"/>
        <end position="553"/>
    </location>
</feature>